<sequence length="35" mass="3862">MISRTEGHEDHGQGPLGEGPRRRSTSTNIRLGEVM</sequence>
<feature type="region of interest" description="Disordered" evidence="1">
    <location>
        <begin position="1"/>
        <end position="35"/>
    </location>
</feature>
<name>A0A846RSF6_9MICO</name>
<keyword evidence="3" id="KW-1185">Reference proteome</keyword>
<dbReference type="EMBL" id="JAATJN010000001">
    <property type="protein sequence ID" value="NJC56689.1"/>
    <property type="molecule type" value="Genomic_DNA"/>
</dbReference>
<proteinExistence type="predicted"/>
<comment type="caution">
    <text evidence="2">The sequence shown here is derived from an EMBL/GenBank/DDBJ whole genome shotgun (WGS) entry which is preliminary data.</text>
</comment>
<evidence type="ECO:0000313" key="3">
    <source>
        <dbReference type="Proteomes" id="UP000576792"/>
    </source>
</evidence>
<evidence type="ECO:0000256" key="1">
    <source>
        <dbReference type="SAM" id="MobiDB-lite"/>
    </source>
</evidence>
<dbReference type="AlphaFoldDB" id="A0A846RSF6"/>
<reference evidence="2 3" key="1">
    <citation type="submission" date="2020-03" db="EMBL/GenBank/DDBJ databases">
        <title>Sequencing the genomes of 1000 actinobacteria strains.</title>
        <authorList>
            <person name="Klenk H.-P."/>
        </authorList>
    </citation>
    <scope>NUCLEOTIDE SEQUENCE [LARGE SCALE GENOMIC DNA]</scope>
    <source>
        <strain evidence="2 3">DSM 18964</strain>
    </source>
</reference>
<gene>
    <name evidence="2" type="ORF">BKA07_001724</name>
</gene>
<accession>A0A846RSF6</accession>
<evidence type="ECO:0000313" key="2">
    <source>
        <dbReference type="EMBL" id="NJC56689.1"/>
    </source>
</evidence>
<dbReference type="Proteomes" id="UP000576792">
    <property type="component" value="Unassembled WGS sequence"/>
</dbReference>
<organism evidence="2 3">
    <name type="scientific">Brevibacterium marinum</name>
    <dbReference type="NCBI Taxonomy" id="418643"/>
    <lineage>
        <taxon>Bacteria</taxon>
        <taxon>Bacillati</taxon>
        <taxon>Actinomycetota</taxon>
        <taxon>Actinomycetes</taxon>
        <taxon>Micrococcales</taxon>
        <taxon>Brevibacteriaceae</taxon>
        <taxon>Brevibacterium</taxon>
    </lineage>
</organism>
<feature type="compositionally biased region" description="Basic and acidic residues" evidence="1">
    <location>
        <begin position="1"/>
        <end position="12"/>
    </location>
</feature>
<protein>
    <submittedName>
        <fullName evidence="2">Uncharacterized protein</fullName>
    </submittedName>
</protein>